<accession>C6XVM8</accession>
<dbReference type="RefSeq" id="WP_015809712.1">
    <property type="nucleotide sequence ID" value="NC_013061.1"/>
</dbReference>
<dbReference type="HOGENOM" id="CLU_175537_0_0_10"/>
<keyword evidence="3" id="KW-1185">Reference proteome</keyword>
<dbReference type="STRING" id="485917.Phep_3912"/>
<feature type="region of interest" description="Disordered" evidence="1">
    <location>
        <begin position="88"/>
        <end position="107"/>
    </location>
</feature>
<evidence type="ECO:0000313" key="2">
    <source>
        <dbReference type="EMBL" id="ACU06103.1"/>
    </source>
</evidence>
<dbReference type="AlphaFoldDB" id="C6XVM8"/>
<dbReference type="OrthoDB" id="769367at2"/>
<protein>
    <recommendedName>
        <fullName evidence="4">HTH cro/C1-type domain-containing protein</fullName>
    </recommendedName>
</protein>
<dbReference type="Proteomes" id="UP000000852">
    <property type="component" value="Chromosome"/>
</dbReference>
<proteinExistence type="predicted"/>
<organism evidence="2 3">
    <name type="scientific">Pedobacter heparinus (strain ATCC 13125 / DSM 2366 / CIP 104194 / JCM 7457 / NBRC 12017 / NCIMB 9290 / NRRL B-14731 / HIM 762-3)</name>
    <dbReference type="NCBI Taxonomy" id="485917"/>
    <lineage>
        <taxon>Bacteria</taxon>
        <taxon>Pseudomonadati</taxon>
        <taxon>Bacteroidota</taxon>
        <taxon>Sphingobacteriia</taxon>
        <taxon>Sphingobacteriales</taxon>
        <taxon>Sphingobacteriaceae</taxon>
        <taxon>Pedobacter</taxon>
    </lineage>
</organism>
<reference evidence="2 3" key="1">
    <citation type="journal article" date="2009" name="Stand. Genomic Sci.">
        <title>Complete genome sequence of Pedobacter heparinus type strain (HIM 762-3).</title>
        <authorList>
            <person name="Han C."/>
            <person name="Spring S."/>
            <person name="Lapidus A."/>
            <person name="Del Rio T.G."/>
            <person name="Tice H."/>
            <person name="Copeland A."/>
            <person name="Cheng J.F."/>
            <person name="Lucas S."/>
            <person name="Chen F."/>
            <person name="Nolan M."/>
            <person name="Bruce D."/>
            <person name="Goodwin L."/>
            <person name="Pitluck S."/>
            <person name="Ivanova N."/>
            <person name="Mavromatis K."/>
            <person name="Mikhailova N."/>
            <person name="Pati A."/>
            <person name="Chen A."/>
            <person name="Palaniappan K."/>
            <person name="Land M."/>
            <person name="Hauser L."/>
            <person name="Chang Y.J."/>
            <person name="Jeffries C.C."/>
            <person name="Saunders E."/>
            <person name="Chertkov O."/>
            <person name="Brettin T."/>
            <person name="Goker M."/>
            <person name="Rohde M."/>
            <person name="Bristow J."/>
            <person name="Eisen J.A."/>
            <person name="Markowitz V."/>
            <person name="Hugenholtz P."/>
            <person name="Kyrpides N.C."/>
            <person name="Klenk H.P."/>
            <person name="Detter J.C."/>
        </authorList>
    </citation>
    <scope>NUCLEOTIDE SEQUENCE [LARGE SCALE GENOMIC DNA]</scope>
    <source>
        <strain evidence="3">ATCC 13125 / DSM 2366 / CIP 104194 / JCM 7457 / NBRC 12017 / NCIMB 9290 / NRRL B-14731 / HIM 762-3</strain>
    </source>
</reference>
<dbReference type="EMBL" id="CP001681">
    <property type="protein sequence ID" value="ACU06103.1"/>
    <property type="molecule type" value="Genomic_DNA"/>
</dbReference>
<evidence type="ECO:0000256" key="1">
    <source>
        <dbReference type="SAM" id="MobiDB-lite"/>
    </source>
</evidence>
<feature type="compositionally biased region" description="Basic residues" evidence="1">
    <location>
        <begin position="92"/>
        <end position="101"/>
    </location>
</feature>
<gene>
    <name evidence="2" type="ordered locus">Phep_3912</name>
</gene>
<dbReference type="KEGG" id="phe:Phep_3912"/>
<name>C6XVM8_PEDHD</name>
<evidence type="ECO:0008006" key="4">
    <source>
        <dbReference type="Google" id="ProtNLM"/>
    </source>
</evidence>
<sequence length="107" mass="12983">MYKYKIKEFMDQLPVIEYRKLNTQLHRVIGVSRNTLINYSLIKITSKKDIPYSTIRKLEIIFGVKYGDLTNQNITCDHYKKIIDRIPERPTRRLQRKKRVKRMEQPD</sequence>
<evidence type="ECO:0000313" key="3">
    <source>
        <dbReference type="Proteomes" id="UP000000852"/>
    </source>
</evidence>